<dbReference type="Proteomes" id="UP001595704">
    <property type="component" value="Unassembled WGS sequence"/>
</dbReference>
<evidence type="ECO:0000313" key="2">
    <source>
        <dbReference type="EMBL" id="MFC3637162.1"/>
    </source>
</evidence>
<feature type="compositionally biased region" description="Basic and acidic residues" evidence="1">
    <location>
        <begin position="224"/>
        <end position="239"/>
    </location>
</feature>
<gene>
    <name evidence="2" type="ORF">ACFONL_07160</name>
</gene>
<feature type="region of interest" description="Disordered" evidence="1">
    <location>
        <begin position="193"/>
        <end position="239"/>
    </location>
</feature>
<reference evidence="3" key="1">
    <citation type="journal article" date="2019" name="Int. J. Syst. Evol. Microbiol.">
        <title>The Global Catalogue of Microorganisms (GCM) 10K type strain sequencing project: providing services to taxonomists for standard genome sequencing and annotation.</title>
        <authorList>
            <consortium name="The Broad Institute Genomics Platform"/>
            <consortium name="The Broad Institute Genome Sequencing Center for Infectious Disease"/>
            <person name="Wu L."/>
            <person name="Ma J."/>
        </authorList>
    </citation>
    <scope>NUCLEOTIDE SEQUENCE [LARGE SCALE GENOMIC DNA]</scope>
    <source>
        <strain evidence="3">KCTC 42282</strain>
    </source>
</reference>
<accession>A0ABV7UF70</accession>
<name>A0ABV7UF70_9HYPH</name>
<dbReference type="RefSeq" id="WP_191321478.1">
    <property type="nucleotide sequence ID" value="NZ_BNCG01000090.1"/>
</dbReference>
<keyword evidence="3" id="KW-1185">Reference proteome</keyword>
<feature type="compositionally biased region" description="Polar residues" evidence="1">
    <location>
        <begin position="209"/>
        <end position="223"/>
    </location>
</feature>
<dbReference type="Gene3D" id="1.10.10.10">
    <property type="entry name" value="Winged helix-like DNA-binding domain superfamily/Winged helix DNA-binding domain"/>
    <property type="match status" value="1"/>
</dbReference>
<proteinExistence type="predicted"/>
<dbReference type="SUPFAM" id="SSF46785">
    <property type="entry name" value="Winged helix' DNA-binding domain"/>
    <property type="match status" value="1"/>
</dbReference>
<organism evidence="2 3">
    <name type="scientific">Camelimonas fluminis</name>
    <dbReference type="NCBI Taxonomy" id="1576911"/>
    <lineage>
        <taxon>Bacteria</taxon>
        <taxon>Pseudomonadati</taxon>
        <taxon>Pseudomonadota</taxon>
        <taxon>Alphaproteobacteria</taxon>
        <taxon>Hyphomicrobiales</taxon>
        <taxon>Chelatococcaceae</taxon>
        <taxon>Camelimonas</taxon>
    </lineage>
</organism>
<evidence type="ECO:0000256" key="1">
    <source>
        <dbReference type="SAM" id="MobiDB-lite"/>
    </source>
</evidence>
<evidence type="ECO:0000313" key="3">
    <source>
        <dbReference type="Proteomes" id="UP001595704"/>
    </source>
</evidence>
<dbReference type="EMBL" id="JBHRYC010000029">
    <property type="protein sequence ID" value="MFC3637162.1"/>
    <property type="molecule type" value="Genomic_DNA"/>
</dbReference>
<dbReference type="InterPro" id="IPR036390">
    <property type="entry name" value="WH_DNA-bd_sf"/>
</dbReference>
<dbReference type="InterPro" id="IPR036388">
    <property type="entry name" value="WH-like_DNA-bd_sf"/>
</dbReference>
<sequence length="239" mass="26173">MFAERLSAAIDGARTLSRLDRLSHIIWQGYAAGAVSDDGAQSLAEQLSARKSNVRGTIKPIGIPPGRQSIFPVRKAQIPTDRRASISRRRALAASGPLPPRLAARFTIGQLAVLRVLGDEVRDRGACLITIAEIAARAGVSRSMVQSAIRQAASLGLVTVQERRRRGERNLPNVVRIVSREWVAWIKRGPKSSPLSLRAQPQPGGFKFSNPTDTTNKKGSSNLEKGDRSRPKWTWDRTN</sequence>
<comment type="caution">
    <text evidence="2">The sequence shown here is derived from an EMBL/GenBank/DDBJ whole genome shotgun (WGS) entry which is preliminary data.</text>
</comment>
<protein>
    <submittedName>
        <fullName evidence="2">MarR family transcriptional regulator</fullName>
    </submittedName>
</protein>